<dbReference type="PANTHER" id="PTHR30238">
    <property type="entry name" value="MEMBRANE BOUND PREDICTED REDOX MODULATOR"/>
    <property type="match status" value="1"/>
</dbReference>
<feature type="transmembrane region" description="Helical" evidence="6">
    <location>
        <begin position="6"/>
        <end position="28"/>
    </location>
</feature>
<dbReference type="InterPro" id="IPR022301">
    <property type="entry name" value="Integral_membrane_YjbE"/>
</dbReference>
<comment type="similarity">
    <text evidence="2">Belongs to the TerC family.</text>
</comment>
<feature type="transmembrane region" description="Helical" evidence="6">
    <location>
        <begin position="174"/>
        <end position="194"/>
    </location>
</feature>
<accession>A0A7W9ZC77</accession>
<dbReference type="RefSeq" id="WP_416046491.1">
    <property type="nucleotide sequence ID" value="NZ_JACIIX010000001.1"/>
</dbReference>
<keyword evidence="8" id="KW-1185">Reference proteome</keyword>
<dbReference type="EMBL" id="JACIIX010000001">
    <property type="protein sequence ID" value="MBB6208690.1"/>
    <property type="molecule type" value="Genomic_DNA"/>
</dbReference>
<sequence>MSELTAFLQVLFIDLVLAGDNAIVVGMAAASVPLAQRRKVILMGIGAAVVMRIAFAVLATKLLAIIGLTLAGGLLLAWVCWKMWRDLRSGHEEEEAADLVADGTGGAASAGPGKTVMQAVVQVALADLSMSVDNVLAVAGAAGDHTWVLVSGLVLSVVLMGVAATYIAKALTKYHWIGYLGLAMIVWVSLSMIWRGSNEVLKTVGWL</sequence>
<name>A0A7W9ZC77_NOVIT</name>
<evidence type="ECO:0000256" key="1">
    <source>
        <dbReference type="ARBA" id="ARBA00004141"/>
    </source>
</evidence>
<keyword evidence="3 6" id="KW-0812">Transmembrane</keyword>
<evidence type="ECO:0000256" key="2">
    <source>
        <dbReference type="ARBA" id="ARBA00007511"/>
    </source>
</evidence>
<evidence type="ECO:0000256" key="6">
    <source>
        <dbReference type="SAM" id="Phobius"/>
    </source>
</evidence>
<evidence type="ECO:0000313" key="8">
    <source>
        <dbReference type="Proteomes" id="UP000544872"/>
    </source>
</evidence>
<reference evidence="7 8" key="1">
    <citation type="submission" date="2020-08" db="EMBL/GenBank/DDBJ databases">
        <title>Genomic Encyclopedia of Type Strains, Phase IV (KMG-IV): sequencing the most valuable type-strain genomes for metagenomic binning, comparative biology and taxonomic classification.</title>
        <authorList>
            <person name="Goeker M."/>
        </authorList>
    </citation>
    <scope>NUCLEOTIDE SEQUENCE [LARGE SCALE GENOMIC DNA]</scope>
    <source>
        <strain evidence="7 8">DSM 11590</strain>
    </source>
</reference>
<organism evidence="7 8">
    <name type="scientific">Novispirillum itersonii</name>
    <name type="common">Aquaspirillum itersonii</name>
    <dbReference type="NCBI Taxonomy" id="189"/>
    <lineage>
        <taxon>Bacteria</taxon>
        <taxon>Pseudomonadati</taxon>
        <taxon>Pseudomonadota</taxon>
        <taxon>Alphaproteobacteria</taxon>
        <taxon>Rhodospirillales</taxon>
        <taxon>Novispirillaceae</taxon>
        <taxon>Novispirillum</taxon>
    </lineage>
</organism>
<comment type="caution">
    <text evidence="7">The sequence shown here is derived from an EMBL/GenBank/DDBJ whole genome shotgun (WGS) entry which is preliminary data.</text>
</comment>
<dbReference type="GO" id="GO:0016020">
    <property type="term" value="C:membrane"/>
    <property type="evidence" value="ECO:0007669"/>
    <property type="project" value="UniProtKB-SubCell"/>
</dbReference>
<feature type="transmembrane region" description="Helical" evidence="6">
    <location>
        <begin position="147"/>
        <end position="168"/>
    </location>
</feature>
<evidence type="ECO:0000256" key="3">
    <source>
        <dbReference type="ARBA" id="ARBA00022692"/>
    </source>
</evidence>
<dbReference type="InterPro" id="IPR005496">
    <property type="entry name" value="Integral_membrane_TerC"/>
</dbReference>
<evidence type="ECO:0000313" key="7">
    <source>
        <dbReference type="EMBL" id="MBB6208690.1"/>
    </source>
</evidence>
<protein>
    <submittedName>
        <fullName evidence="7">YjbE family integral membrane protein</fullName>
    </submittedName>
</protein>
<gene>
    <name evidence="7" type="ORF">FHS48_000071</name>
</gene>
<dbReference type="Pfam" id="PF03741">
    <property type="entry name" value="TerC"/>
    <property type="match status" value="1"/>
</dbReference>
<proteinExistence type="inferred from homology"/>
<evidence type="ECO:0000256" key="5">
    <source>
        <dbReference type="ARBA" id="ARBA00023136"/>
    </source>
</evidence>
<evidence type="ECO:0000256" key="4">
    <source>
        <dbReference type="ARBA" id="ARBA00022989"/>
    </source>
</evidence>
<keyword evidence="5 6" id="KW-0472">Membrane</keyword>
<dbReference type="Proteomes" id="UP000544872">
    <property type="component" value="Unassembled WGS sequence"/>
</dbReference>
<dbReference type="PANTHER" id="PTHR30238:SF4">
    <property type="entry name" value="SLL1022 PROTEIN"/>
    <property type="match status" value="1"/>
</dbReference>
<dbReference type="AlphaFoldDB" id="A0A7W9ZC77"/>
<comment type="subcellular location">
    <subcellularLocation>
        <location evidence="1">Membrane</location>
        <topology evidence="1">Multi-pass membrane protein</topology>
    </subcellularLocation>
</comment>
<feature type="transmembrane region" description="Helical" evidence="6">
    <location>
        <begin position="64"/>
        <end position="81"/>
    </location>
</feature>
<keyword evidence="4 6" id="KW-1133">Transmembrane helix</keyword>
<dbReference type="NCBIfam" id="TIGR03717">
    <property type="entry name" value="R_switched_YjbE"/>
    <property type="match status" value="1"/>
</dbReference>